<dbReference type="STRING" id="930129.SAMN05216352_10217"/>
<dbReference type="SUPFAM" id="SSF53756">
    <property type="entry name" value="UDP-Glycosyltransferase/glycogen phosphorylase"/>
    <property type="match status" value="1"/>
</dbReference>
<dbReference type="AlphaFoldDB" id="A0A1G8DZA0"/>
<dbReference type="Proteomes" id="UP000199017">
    <property type="component" value="Unassembled WGS sequence"/>
</dbReference>
<proteinExistence type="predicted"/>
<dbReference type="Gene3D" id="3.40.50.2000">
    <property type="entry name" value="Glycogen Phosphorylase B"/>
    <property type="match status" value="1"/>
</dbReference>
<dbReference type="EMBL" id="FNDU01000002">
    <property type="protein sequence ID" value="SDH62994.1"/>
    <property type="molecule type" value="Genomic_DNA"/>
</dbReference>
<sequence>MIFVVLGTHELPFTRLLDEIEYLVKDGTITEDVLVQNGHTKYESETLNLVPFMSFEEMDQTFDKARIIIAHGGTGSIITGVKKGKSVIAVPRLAEHGEHNDDHQIEIVEQFDSAGHIIGTESPAEVEQALKRAETFEPVPFQSGKEKILHMLEDFIDRV</sequence>
<dbReference type="InterPro" id="IPR048097">
    <property type="entry name" value="Cps14G-like"/>
</dbReference>
<accession>A0A1G8DZA0</accession>
<feature type="domain" description="Glycosyl transferase family 28 C-terminal" evidence="1">
    <location>
        <begin position="1"/>
        <end position="158"/>
    </location>
</feature>
<dbReference type="Pfam" id="PF04101">
    <property type="entry name" value="Glyco_tran_28_C"/>
    <property type="match status" value="1"/>
</dbReference>
<evidence type="ECO:0000313" key="2">
    <source>
        <dbReference type="EMBL" id="SDH62994.1"/>
    </source>
</evidence>
<keyword evidence="2" id="KW-0808">Transferase</keyword>
<organism evidence="2 3">
    <name type="scientific">Alteribacillus bidgolensis</name>
    <dbReference type="NCBI Taxonomy" id="930129"/>
    <lineage>
        <taxon>Bacteria</taxon>
        <taxon>Bacillati</taxon>
        <taxon>Bacillota</taxon>
        <taxon>Bacilli</taxon>
        <taxon>Bacillales</taxon>
        <taxon>Bacillaceae</taxon>
        <taxon>Alteribacillus</taxon>
    </lineage>
</organism>
<dbReference type="OrthoDB" id="9814973at2"/>
<dbReference type="GO" id="GO:0016758">
    <property type="term" value="F:hexosyltransferase activity"/>
    <property type="evidence" value="ECO:0007669"/>
    <property type="project" value="InterPro"/>
</dbReference>
<dbReference type="NCBIfam" id="NF041548">
    <property type="entry name" value="PssE"/>
    <property type="match status" value="1"/>
</dbReference>
<evidence type="ECO:0000259" key="1">
    <source>
        <dbReference type="Pfam" id="PF04101"/>
    </source>
</evidence>
<evidence type="ECO:0000313" key="3">
    <source>
        <dbReference type="Proteomes" id="UP000199017"/>
    </source>
</evidence>
<gene>
    <name evidence="2" type="ORF">SAMN05216352_10217</name>
</gene>
<protein>
    <submittedName>
        <fullName evidence="2">UDP-N-acetylglucosamine transferase subunit ALG13</fullName>
    </submittedName>
</protein>
<dbReference type="InterPro" id="IPR007235">
    <property type="entry name" value="Glyco_trans_28_C"/>
</dbReference>
<keyword evidence="3" id="KW-1185">Reference proteome</keyword>
<name>A0A1G8DZA0_9BACI</name>
<dbReference type="RefSeq" id="WP_091580824.1">
    <property type="nucleotide sequence ID" value="NZ_FNDU01000002.1"/>
</dbReference>
<reference evidence="2 3" key="1">
    <citation type="submission" date="2016-10" db="EMBL/GenBank/DDBJ databases">
        <authorList>
            <person name="de Groot N.N."/>
        </authorList>
    </citation>
    <scope>NUCLEOTIDE SEQUENCE [LARGE SCALE GENOMIC DNA]</scope>
    <source>
        <strain evidence="3">P4B,CCM 7963,CECT 7998,DSM 25260,IBRC-M 10614,KCTC 13821</strain>
    </source>
</reference>